<accession>A0A6A5WW64</accession>
<dbReference type="AlphaFoldDB" id="A0A6A5WW64"/>
<keyword evidence="2" id="KW-1185">Reference proteome</keyword>
<proteinExistence type="predicted"/>
<protein>
    <submittedName>
        <fullName evidence="1">Uncharacterized protein</fullName>
    </submittedName>
</protein>
<sequence>MLVHDVKPSSKLDRSQHYPCRASLFGASTRSQICTRRPRPSESLLWISIEDPDRCCFPCTSTWDGHRCYQNSGTYAPQATWQRKPDSSQKSCAPPVRAHGRIRVAYSYLDRIQCGPECMQVGLELTCFLDATSLIKSPHQKSSPTQCVKHRNKGTQVPTECEGGLYFLSS</sequence>
<reference evidence="1" key="1">
    <citation type="journal article" date="2020" name="Stud. Mycol.">
        <title>101 Dothideomycetes genomes: a test case for predicting lifestyles and emergence of pathogens.</title>
        <authorList>
            <person name="Haridas S."/>
            <person name="Albert R."/>
            <person name="Binder M."/>
            <person name="Bloem J."/>
            <person name="Labutti K."/>
            <person name="Salamov A."/>
            <person name="Andreopoulos B."/>
            <person name="Baker S."/>
            <person name="Barry K."/>
            <person name="Bills G."/>
            <person name="Bluhm B."/>
            <person name="Cannon C."/>
            <person name="Castanera R."/>
            <person name="Culley D."/>
            <person name="Daum C."/>
            <person name="Ezra D."/>
            <person name="Gonzalez J."/>
            <person name="Henrissat B."/>
            <person name="Kuo A."/>
            <person name="Liang C."/>
            <person name="Lipzen A."/>
            <person name="Lutzoni F."/>
            <person name="Magnuson J."/>
            <person name="Mondo S."/>
            <person name="Nolan M."/>
            <person name="Ohm R."/>
            <person name="Pangilinan J."/>
            <person name="Park H.-J."/>
            <person name="Ramirez L."/>
            <person name="Alfaro M."/>
            <person name="Sun H."/>
            <person name="Tritt A."/>
            <person name="Yoshinaga Y."/>
            <person name="Zwiers L.-H."/>
            <person name="Turgeon B."/>
            <person name="Goodwin S."/>
            <person name="Spatafora J."/>
            <person name="Crous P."/>
            <person name="Grigoriev I."/>
        </authorList>
    </citation>
    <scope>NUCLEOTIDE SEQUENCE</scope>
    <source>
        <strain evidence="1">CBS 123094</strain>
    </source>
</reference>
<dbReference type="EMBL" id="ML977564">
    <property type="protein sequence ID" value="KAF2005204.1"/>
    <property type="molecule type" value="Genomic_DNA"/>
</dbReference>
<evidence type="ECO:0000313" key="2">
    <source>
        <dbReference type="Proteomes" id="UP000799779"/>
    </source>
</evidence>
<gene>
    <name evidence="1" type="ORF">P154DRAFT_354551</name>
</gene>
<dbReference type="Proteomes" id="UP000799779">
    <property type="component" value="Unassembled WGS sequence"/>
</dbReference>
<evidence type="ECO:0000313" key="1">
    <source>
        <dbReference type="EMBL" id="KAF2005204.1"/>
    </source>
</evidence>
<organism evidence="1 2">
    <name type="scientific">Amniculicola lignicola CBS 123094</name>
    <dbReference type="NCBI Taxonomy" id="1392246"/>
    <lineage>
        <taxon>Eukaryota</taxon>
        <taxon>Fungi</taxon>
        <taxon>Dikarya</taxon>
        <taxon>Ascomycota</taxon>
        <taxon>Pezizomycotina</taxon>
        <taxon>Dothideomycetes</taxon>
        <taxon>Pleosporomycetidae</taxon>
        <taxon>Pleosporales</taxon>
        <taxon>Amniculicolaceae</taxon>
        <taxon>Amniculicola</taxon>
    </lineage>
</organism>
<name>A0A6A5WW64_9PLEO</name>